<dbReference type="GO" id="GO:0019843">
    <property type="term" value="F:rRNA binding"/>
    <property type="evidence" value="ECO:0007669"/>
    <property type="project" value="UniProtKB-UniRule"/>
</dbReference>
<dbReference type="PANTHER" id="PTHR36427">
    <property type="entry name" value="54S RIBOSOMAL PROTEIN L1, MITOCHONDRIAL"/>
    <property type="match status" value="1"/>
</dbReference>
<keyword evidence="3 11" id="KW-0820">tRNA-binding</keyword>
<dbReference type="FunFam" id="3.40.50.790:FF:000001">
    <property type="entry name" value="50S ribosomal protein L1"/>
    <property type="match status" value="1"/>
</dbReference>
<evidence type="ECO:0000313" key="13">
    <source>
        <dbReference type="EMBL" id="KIT15268.1"/>
    </source>
</evidence>
<dbReference type="SUPFAM" id="SSF56808">
    <property type="entry name" value="Ribosomal protein L1"/>
    <property type="match status" value="1"/>
</dbReference>
<dbReference type="Gene3D" id="3.40.50.790">
    <property type="match status" value="1"/>
</dbReference>
<evidence type="ECO:0000256" key="8">
    <source>
        <dbReference type="ARBA" id="ARBA00023274"/>
    </source>
</evidence>
<dbReference type="EMBL" id="JYFE01000054">
    <property type="protein sequence ID" value="KIT15268.1"/>
    <property type="molecule type" value="Genomic_DNA"/>
</dbReference>
<evidence type="ECO:0000256" key="10">
    <source>
        <dbReference type="ARBA" id="ARBA00059110"/>
    </source>
</evidence>
<protein>
    <recommendedName>
        <fullName evidence="9 11">Large ribosomal subunit protein uL1</fullName>
    </recommendedName>
</protein>
<evidence type="ECO:0000313" key="14">
    <source>
        <dbReference type="Proteomes" id="UP000032232"/>
    </source>
</evidence>
<comment type="function">
    <text evidence="10 11">Protein L1 is also a translational repressor protein, it controls the translation of the L11 operon by binding to its mRNA.</text>
</comment>
<dbReference type="GO" id="GO:0006412">
    <property type="term" value="P:translation"/>
    <property type="evidence" value="ECO:0007669"/>
    <property type="project" value="UniProtKB-UniRule"/>
</dbReference>
<name>A0A0D1D5N7_9RHOB</name>
<dbReference type="InterPro" id="IPR028364">
    <property type="entry name" value="Ribosomal_uL1/biogenesis"/>
</dbReference>
<dbReference type="OrthoDB" id="9803740at2"/>
<evidence type="ECO:0000256" key="12">
    <source>
        <dbReference type="RuleBase" id="RU000659"/>
    </source>
</evidence>
<dbReference type="InterPro" id="IPR023674">
    <property type="entry name" value="Ribosomal_uL1-like"/>
</dbReference>
<comment type="similarity">
    <text evidence="1 11 12">Belongs to the universal ribosomal protein uL1 family.</text>
</comment>
<comment type="subunit">
    <text evidence="11">Part of the 50S ribosomal subunit.</text>
</comment>
<gene>
    <name evidence="11 13" type="primary">rplA</name>
    <name evidence="13" type="ORF">jaqu_30150</name>
</gene>
<comment type="caution">
    <text evidence="13">The sequence shown here is derived from an EMBL/GenBank/DDBJ whole genome shotgun (WGS) entry which is preliminary data.</text>
</comment>
<keyword evidence="14" id="KW-1185">Reference proteome</keyword>
<keyword evidence="5 11" id="KW-0810">Translation regulation</keyword>
<dbReference type="InterPro" id="IPR002143">
    <property type="entry name" value="Ribosomal_uL1"/>
</dbReference>
<dbReference type="PATRIC" id="fig|935700.4.peg.3117"/>
<dbReference type="GO" id="GO:0022625">
    <property type="term" value="C:cytosolic large ribosomal subunit"/>
    <property type="evidence" value="ECO:0007669"/>
    <property type="project" value="TreeGrafter"/>
</dbReference>
<keyword evidence="7 11" id="KW-0689">Ribosomal protein</keyword>
<dbReference type="InterPro" id="IPR023673">
    <property type="entry name" value="Ribosomal_uL1_CS"/>
</dbReference>
<evidence type="ECO:0000256" key="5">
    <source>
        <dbReference type="ARBA" id="ARBA00022845"/>
    </source>
</evidence>
<dbReference type="InterPro" id="IPR016095">
    <property type="entry name" value="Ribosomal_uL1_3-a/b-sand"/>
</dbReference>
<evidence type="ECO:0000256" key="7">
    <source>
        <dbReference type="ARBA" id="ARBA00022980"/>
    </source>
</evidence>
<proteinExistence type="inferred from homology"/>
<keyword evidence="6 11" id="KW-0694">RNA-binding</keyword>
<dbReference type="InterPro" id="IPR005878">
    <property type="entry name" value="Ribosom_uL1_bac-type"/>
</dbReference>
<dbReference type="GO" id="GO:0000049">
    <property type="term" value="F:tRNA binding"/>
    <property type="evidence" value="ECO:0007669"/>
    <property type="project" value="UniProtKB-KW"/>
</dbReference>
<evidence type="ECO:0000256" key="11">
    <source>
        <dbReference type="HAMAP-Rule" id="MF_01318"/>
    </source>
</evidence>
<dbReference type="CDD" id="cd00403">
    <property type="entry name" value="Ribosomal_L1"/>
    <property type="match status" value="1"/>
</dbReference>
<evidence type="ECO:0000256" key="6">
    <source>
        <dbReference type="ARBA" id="ARBA00022884"/>
    </source>
</evidence>
<accession>A0A0D1D5N7</accession>
<comment type="function">
    <text evidence="11">Binds directly to 23S rRNA. The L1 stalk is quite mobile in the ribosome, and is involved in E site tRNA release.</text>
</comment>
<evidence type="ECO:0000256" key="4">
    <source>
        <dbReference type="ARBA" id="ARBA00022730"/>
    </source>
</evidence>
<evidence type="ECO:0000256" key="9">
    <source>
        <dbReference type="ARBA" id="ARBA00035241"/>
    </source>
</evidence>
<evidence type="ECO:0000256" key="3">
    <source>
        <dbReference type="ARBA" id="ARBA00022555"/>
    </source>
</evidence>
<dbReference type="Pfam" id="PF00687">
    <property type="entry name" value="Ribosomal_L1"/>
    <property type="match status" value="1"/>
</dbReference>
<dbReference type="Gene3D" id="3.30.190.20">
    <property type="match status" value="1"/>
</dbReference>
<dbReference type="Proteomes" id="UP000032232">
    <property type="component" value="Unassembled WGS sequence"/>
</dbReference>
<reference evidence="13 14" key="1">
    <citation type="submission" date="2015-02" db="EMBL/GenBank/DDBJ databases">
        <title>Genome Sequence of Jannaschia aquimarina DSM28248, a member of the Roseobacter clade.</title>
        <authorList>
            <person name="Voget S."/>
            <person name="Daniel R."/>
        </authorList>
    </citation>
    <scope>NUCLEOTIDE SEQUENCE [LARGE SCALE GENOMIC DNA]</scope>
    <source>
        <strain evidence="13 14">GSW-M26</strain>
    </source>
</reference>
<dbReference type="GO" id="GO:0003735">
    <property type="term" value="F:structural constituent of ribosome"/>
    <property type="evidence" value="ECO:0007669"/>
    <property type="project" value="InterPro"/>
</dbReference>
<evidence type="ECO:0000256" key="1">
    <source>
        <dbReference type="ARBA" id="ARBA00010531"/>
    </source>
</evidence>
<dbReference type="PROSITE" id="PS01199">
    <property type="entry name" value="RIBOSOMAL_L1"/>
    <property type="match status" value="1"/>
</dbReference>
<dbReference type="PIRSF" id="PIRSF002155">
    <property type="entry name" value="Ribosomal_L1"/>
    <property type="match status" value="1"/>
</dbReference>
<sequence length="240" mass="25006">MAKLGKRMKAAREAMQGKSNVTVDEAVALIKGNAKAKFDETVEIAMNLGVDPRHADQMVRGVVSLPNGTGKDVRVAVFARGPKADEAKEAGADIVGAEDLMETVQSGKIDFDRCIATPDMMPIVGRLGKVLGPRNLMPNPKVGTVTMDVAQAVKDAKGGQVQFKAEKNGVVHAGVGKASFDEAKLRENVMAFVDAVSKAKPAGAKGSYMQKIALTSTMGPSVTIAIDSATGNDPAAEAAE</sequence>
<dbReference type="GO" id="GO:0006417">
    <property type="term" value="P:regulation of translation"/>
    <property type="evidence" value="ECO:0007669"/>
    <property type="project" value="UniProtKB-KW"/>
</dbReference>
<keyword evidence="2 11" id="KW-0678">Repressor</keyword>
<keyword evidence="8 11" id="KW-0687">Ribonucleoprotein</keyword>
<dbReference type="STRING" id="935700.jaqu_30150"/>
<dbReference type="HAMAP" id="MF_01318_B">
    <property type="entry name" value="Ribosomal_uL1_B"/>
    <property type="match status" value="1"/>
</dbReference>
<dbReference type="RefSeq" id="WP_043919799.1">
    <property type="nucleotide sequence ID" value="NZ_FZPF01000003.1"/>
</dbReference>
<keyword evidence="4 11" id="KW-0699">rRNA-binding</keyword>
<dbReference type="NCBIfam" id="TIGR01169">
    <property type="entry name" value="rplA_bact"/>
    <property type="match status" value="1"/>
</dbReference>
<evidence type="ECO:0000256" key="2">
    <source>
        <dbReference type="ARBA" id="ARBA00022491"/>
    </source>
</evidence>
<dbReference type="AlphaFoldDB" id="A0A0D1D5N7"/>
<dbReference type="PANTHER" id="PTHR36427:SF3">
    <property type="entry name" value="LARGE RIBOSOMAL SUBUNIT PROTEIN UL1M"/>
    <property type="match status" value="1"/>
</dbReference>
<organism evidence="13 14">
    <name type="scientific">Jannaschia aquimarina</name>
    <dbReference type="NCBI Taxonomy" id="935700"/>
    <lineage>
        <taxon>Bacteria</taxon>
        <taxon>Pseudomonadati</taxon>
        <taxon>Pseudomonadota</taxon>
        <taxon>Alphaproteobacteria</taxon>
        <taxon>Rhodobacterales</taxon>
        <taxon>Roseobacteraceae</taxon>
        <taxon>Jannaschia</taxon>
    </lineage>
</organism>